<feature type="domain" description="GFO/IDH/MocA-like oxidoreductase" evidence="4">
    <location>
        <begin position="132"/>
        <end position="250"/>
    </location>
</feature>
<dbReference type="InterPro" id="IPR055170">
    <property type="entry name" value="GFO_IDH_MocA-like_dom"/>
</dbReference>
<comment type="similarity">
    <text evidence="1">Belongs to the Gfo/Idh/MocA family.</text>
</comment>
<dbReference type="GO" id="GO:0016491">
    <property type="term" value="F:oxidoreductase activity"/>
    <property type="evidence" value="ECO:0007669"/>
    <property type="project" value="UniProtKB-KW"/>
</dbReference>
<proteinExistence type="inferred from homology"/>
<name>A0A429ZK45_9ENTE</name>
<evidence type="ECO:0000259" key="3">
    <source>
        <dbReference type="Pfam" id="PF01408"/>
    </source>
</evidence>
<dbReference type="AlphaFoldDB" id="A0A429ZK45"/>
<gene>
    <name evidence="5" type="ORF">CBF35_11280</name>
</gene>
<evidence type="ECO:0000256" key="1">
    <source>
        <dbReference type="ARBA" id="ARBA00010928"/>
    </source>
</evidence>
<dbReference type="EMBL" id="NGJU01000017">
    <property type="protein sequence ID" value="RST94029.1"/>
    <property type="molecule type" value="Genomic_DNA"/>
</dbReference>
<evidence type="ECO:0000259" key="4">
    <source>
        <dbReference type="Pfam" id="PF22725"/>
    </source>
</evidence>
<protein>
    <submittedName>
        <fullName evidence="5">Inositol 2-dehydrogenase</fullName>
    </submittedName>
</protein>
<keyword evidence="6" id="KW-1185">Reference proteome</keyword>
<keyword evidence="2" id="KW-0560">Oxidoreductase</keyword>
<organism evidence="5 6">
    <name type="scientific">Vagococcus salmoninarum</name>
    <dbReference type="NCBI Taxonomy" id="2739"/>
    <lineage>
        <taxon>Bacteria</taxon>
        <taxon>Bacillati</taxon>
        <taxon>Bacillota</taxon>
        <taxon>Bacilli</taxon>
        <taxon>Lactobacillales</taxon>
        <taxon>Enterococcaceae</taxon>
        <taxon>Vagococcus</taxon>
    </lineage>
</organism>
<dbReference type="Pfam" id="PF01408">
    <property type="entry name" value="GFO_IDH_MocA"/>
    <property type="match status" value="1"/>
</dbReference>
<comment type="caution">
    <text evidence="5">The sequence shown here is derived from an EMBL/GenBank/DDBJ whole genome shotgun (WGS) entry which is preliminary data.</text>
</comment>
<accession>A0A429ZK45</accession>
<dbReference type="PANTHER" id="PTHR42840:SF3">
    <property type="entry name" value="BINDING ROSSMANN FOLD OXIDOREDUCTASE, PUTATIVE (AFU_ORTHOLOGUE AFUA_2G10240)-RELATED"/>
    <property type="match status" value="1"/>
</dbReference>
<evidence type="ECO:0000313" key="5">
    <source>
        <dbReference type="EMBL" id="RST94029.1"/>
    </source>
</evidence>
<dbReference type="Gene3D" id="3.30.360.10">
    <property type="entry name" value="Dihydrodipicolinate Reductase, domain 2"/>
    <property type="match status" value="1"/>
</dbReference>
<dbReference type="Pfam" id="PF22725">
    <property type="entry name" value="GFO_IDH_MocA_C3"/>
    <property type="match status" value="1"/>
</dbReference>
<dbReference type="SUPFAM" id="SSF55347">
    <property type="entry name" value="Glyceraldehyde-3-phosphate dehydrogenase-like, C-terminal domain"/>
    <property type="match status" value="1"/>
</dbReference>
<feature type="domain" description="Gfo/Idh/MocA-like oxidoreductase N-terminal" evidence="3">
    <location>
        <begin position="8"/>
        <end position="123"/>
    </location>
</feature>
<dbReference type="NCBIfam" id="TIGR04380">
    <property type="entry name" value="myo_inos_iolG"/>
    <property type="match status" value="1"/>
</dbReference>
<dbReference type="InterPro" id="IPR000683">
    <property type="entry name" value="Gfo/Idh/MocA-like_OxRdtase_N"/>
</dbReference>
<dbReference type="Proteomes" id="UP000287239">
    <property type="component" value="Unassembled WGS sequence"/>
</dbReference>
<dbReference type="InterPro" id="IPR030827">
    <property type="entry name" value="Myo_inos_IolG"/>
</dbReference>
<dbReference type="Gene3D" id="3.40.50.720">
    <property type="entry name" value="NAD(P)-binding Rossmann-like Domain"/>
    <property type="match status" value="1"/>
</dbReference>
<dbReference type="GO" id="GO:0000166">
    <property type="term" value="F:nucleotide binding"/>
    <property type="evidence" value="ECO:0007669"/>
    <property type="project" value="InterPro"/>
</dbReference>
<evidence type="ECO:0000256" key="2">
    <source>
        <dbReference type="ARBA" id="ARBA00023002"/>
    </source>
</evidence>
<dbReference type="InterPro" id="IPR036291">
    <property type="entry name" value="NAD(P)-bd_dom_sf"/>
</dbReference>
<dbReference type="OrthoDB" id="9815825at2"/>
<dbReference type="PANTHER" id="PTHR42840">
    <property type="entry name" value="NAD(P)-BINDING ROSSMANN-FOLD SUPERFAMILY PROTEIN-RELATED"/>
    <property type="match status" value="1"/>
</dbReference>
<evidence type="ECO:0000313" key="6">
    <source>
        <dbReference type="Proteomes" id="UP000287239"/>
    </source>
</evidence>
<sequence length="335" mass="36556">MMKKELVVGVIGGGRIGKLHTNNLVQMAGVKVKKVADIFADKMVDFEKEVGVPLVSDFAEILTDPEIDAVFICSPTDTHADLIKQGAAAGKHIFCEKPISFSDTETLAAFEEVKKAGVKFQLGVNRRFDRNFAQVKEHVTSGAIGEIQLLRIDSRDPEAPPLAYVKSSGGLFFDMMIHDFDMARFIAGSEVTEVYATGGVLVNEEIKGIDVDTAVVTLIFENGCLGVISNSRQAVYGYDQRIEAFGSKGASQAENELVNNVTLSNVEGVHSQKPLHFFLERYNDAYIAEVEEFLTAIRNDTATPVSFEDGIMAQRLAFAANESLKSGQPVKVIKL</sequence>
<dbReference type="SUPFAM" id="SSF51735">
    <property type="entry name" value="NAD(P)-binding Rossmann-fold domains"/>
    <property type="match status" value="1"/>
</dbReference>
<reference evidence="5 6" key="1">
    <citation type="submission" date="2017-05" db="EMBL/GenBank/DDBJ databases">
        <title>Vagococcus spp. assemblies.</title>
        <authorList>
            <person name="Gulvik C.A."/>
        </authorList>
    </citation>
    <scope>NUCLEOTIDE SEQUENCE [LARGE SCALE GENOMIC DNA]</scope>
    <source>
        <strain evidence="5 6">NCFB 2777</strain>
    </source>
</reference>